<feature type="compositionally biased region" description="Pro residues" evidence="1">
    <location>
        <begin position="454"/>
        <end position="463"/>
    </location>
</feature>
<dbReference type="EMBL" id="BNCQ01000001">
    <property type="protein sequence ID" value="GIL94617.1"/>
    <property type="molecule type" value="Genomic_DNA"/>
</dbReference>
<evidence type="ECO:0000313" key="3">
    <source>
        <dbReference type="EMBL" id="GIL94617.1"/>
    </source>
</evidence>
<organism evidence="3 4">
    <name type="scientific">Volvox reticuliferus</name>
    <dbReference type="NCBI Taxonomy" id="1737510"/>
    <lineage>
        <taxon>Eukaryota</taxon>
        <taxon>Viridiplantae</taxon>
        <taxon>Chlorophyta</taxon>
        <taxon>core chlorophytes</taxon>
        <taxon>Chlorophyceae</taxon>
        <taxon>CS clade</taxon>
        <taxon>Chlamydomonadales</taxon>
        <taxon>Volvocaceae</taxon>
        <taxon>Volvox</taxon>
    </lineage>
</organism>
<keyword evidence="2" id="KW-1133">Transmembrane helix</keyword>
<comment type="caution">
    <text evidence="3">The sequence shown here is derived from an EMBL/GenBank/DDBJ whole genome shotgun (WGS) entry which is preliminary data.</text>
</comment>
<feature type="region of interest" description="Disordered" evidence="1">
    <location>
        <begin position="387"/>
        <end position="430"/>
    </location>
</feature>
<feature type="region of interest" description="Disordered" evidence="1">
    <location>
        <begin position="449"/>
        <end position="485"/>
    </location>
</feature>
<proteinExistence type="predicted"/>
<sequence length="682" mass="69473">MARVRQGAPVLYVAAFLASILTQSATALYFENYVKWANQAIKGGPTEANCSLAAVDFLDFVYAIIESAAPTVGTAQLTQACISCASAVDASLTYLPASDPGVCPLLPYADVAKLTATALRRFVCFGDGGVDGGSSPAAGSCVVQVVDAIRKVGLLDRIRRLDPTLRFSGHMLEEVCSAMWRAPPAPASCCGRSWSYLMAAITQQSCLPDLSQEYASLPGRCEVLLNRSVPGHCEANWPTDLLPLLTPPNATVDGADPPGSSVVPSWVNGSSCSTNQLGLTQSPGSMCDLWCGVVGEMARIKSGEIPGPENSNNTDSSTNSTPTSRDGGGGRKLQTVTIVIICVFSVLIFALLVGLAIFAWRVHQEKRTVKREQYQFDADLMTFGQSVQEGKAPPPAAAPLPSTPAATGVSMAPTAPTDSMPPTPTPRSVSIPVDTAAVAVAATAAGATTTRTPVYPPGPPLPGPAAEATTGPRASAHSYRSSNPSNTARALVFTGAAASPSASGTAAAAAAATAEAVETASRSSRTSKYESATSLYDKVAVSAPVDLARYLTPAASDGNLQLAAAAAAGGAGARAFMGPASATAVPQPLRSHRLSLSGSETVTSVYQTAYSRDSYSVAGINLDQPSGSYMTVRSTNVGVGVGGNGGGAAAAASVTGGHVFGSEGPSRAQSTGTFAPFASSPP</sequence>
<dbReference type="OrthoDB" id="551724at2759"/>
<dbReference type="AlphaFoldDB" id="A0A8J4C517"/>
<reference evidence="3" key="1">
    <citation type="journal article" date="2021" name="Proc. Natl. Acad. Sci. U.S.A.">
        <title>Three genomes in the algal genus Volvox reveal the fate of a haploid sex-determining region after a transition to homothallism.</title>
        <authorList>
            <person name="Yamamoto K."/>
            <person name="Hamaji T."/>
            <person name="Kawai-Toyooka H."/>
            <person name="Matsuzaki R."/>
            <person name="Takahashi F."/>
            <person name="Nishimura Y."/>
            <person name="Kawachi M."/>
            <person name="Noguchi H."/>
            <person name="Minakuchi Y."/>
            <person name="Umen J.G."/>
            <person name="Toyoda A."/>
            <person name="Nozaki H."/>
        </authorList>
    </citation>
    <scope>NUCLEOTIDE SEQUENCE</scope>
    <source>
        <strain evidence="3">NIES-3785</strain>
    </source>
</reference>
<feature type="transmembrane region" description="Helical" evidence="2">
    <location>
        <begin position="338"/>
        <end position="360"/>
    </location>
</feature>
<feature type="compositionally biased region" description="Pro residues" evidence="1">
    <location>
        <begin position="392"/>
        <end position="402"/>
    </location>
</feature>
<accession>A0A8J4C517</accession>
<dbReference type="Proteomes" id="UP000722791">
    <property type="component" value="Unassembled WGS sequence"/>
</dbReference>
<name>A0A8J4C517_9CHLO</name>
<keyword evidence="2" id="KW-0812">Transmembrane</keyword>
<feature type="region of interest" description="Disordered" evidence="1">
    <location>
        <begin position="302"/>
        <end position="330"/>
    </location>
</feature>
<evidence type="ECO:0000313" key="4">
    <source>
        <dbReference type="Proteomes" id="UP000722791"/>
    </source>
</evidence>
<evidence type="ECO:0000256" key="2">
    <source>
        <dbReference type="SAM" id="Phobius"/>
    </source>
</evidence>
<protein>
    <submittedName>
        <fullName evidence="3">Uncharacterized protein</fullName>
    </submittedName>
</protein>
<feature type="region of interest" description="Disordered" evidence="1">
    <location>
        <begin position="660"/>
        <end position="682"/>
    </location>
</feature>
<gene>
    <name evidence="3" type="ORF">Vretimale_866</name>
</gene>
<evidence type="ECO:0000256" key="1">
    <source>
        <dbReference type="SAM" id="MobiDB-lite"/>
    </source>
</evidence>
<keyword evidence="2" id="KW-0472">Membrane</keyword>
<feature type="compositionally biased region" description="Low complexity" evidence="1">
    <location>
        <begin position="310"/>
        <end position="324"/>
    </location>
</feature>